<name>Q69K88_ORYSJ</name>
<feature type="compositionally biased region" description="Low complexity" evidence="1">
    <location>
        <begin position="74"/>
        <end position="87"/>
    </location>
</feature>
<dbReference type="Proteomes" id="UP000000763">
    <property type="component" value="Chromosome 9"/>
</dbReference>
<reference evidence="3" key="2">
    <citation type="journal article" date="2008" name="Nucleic Acids Res.">
        <title>The rice annotation project database (RAP-DB): 2008 update.</title>
        <authorList>
            <consortium name="The rice annotation project (RAP)"/>
        </authorList>
    </citation>
    <scope>GENOME REANNOTATION</scope>
    <source>
        <strain evidence="3">cv. Nipponbare</strain>
    </source>
</reference>
<reference evidence="3" key="1">
    <citation type="journal article" date="2005" name="Nature">
        <title>The map-based sequence of the rice genome.</title>
        <authorList>
            <consortium name="International rice genome sequencing project (IRGSP)"/>
            <person name="Matsumoto T."/>
            <person name="Wu J."/>
            <person name="Kanamori H."/>
            <person name="Katayose Y."/>
            <person name="Fujisawa M."/>
            <person name="Namiki N."/>
            <person name="Mizuno H."/>
            <person name="Yamamoto K."/>
            <person name="Antonio B.A."/>
            <person name="Baba T."/>
            <person name="Sakata K."/>
            <person name="Nagamura Y."/>
            <person name="Aoki H."/>
            <person name="Arikawa K."/>
            <person name="Arita K."/>
            <person name="Bito T."/>
            <person name="Chiden Y."/>
            <person name="Fujitsuka N."/>
            <person name="Fukunaka R."/>
            <person name="Hamada M."/>
            <person name="Harada C."/>
            <person name="Hayashi A."/>
            <person name="Hijishita S."/>
            <person name="Honda M."/>
            <person name="Hosokawa S."/>
            <person name="Ichikawa Y."/>
            <person name="Idonuma A."/>
            <person name="Iijima M."/>
            <person name="Ikeda M."/>
            <person name="Ikeno M."/>
            <person name="Ito K."/>
            <person name="Ito S."/>
            <person name="Ito T."/>
            <person name="Ito Y."/>
            <person name="Ito Y."/>
            <person name="Iwabuchi A."/>
            <person name="Kamiya K."/>
            <person name="Karasawa W."/>
            <person name="Kurita K."/>
            <person name="Katagiri S."/>
            <person name="Kikuta A."/>
            <person name="Kobayashi H."/>
            <person name="Kobayashi N."/>
            <person name="Machita K."/>
            <person name="Maehara T."/>
            <person name="Masukawa M."/>
            <person name="Mizubayashi T."/>
            <person name="Mukai Y."/>
            <person name="Nagasaki H."/>
            <person name="Nagata Y."/>
            <person name="Naito S."/>
            <person name="Nakashima M."/>
            <person name="Nakama Y."/>
            <person name="Nakamichi Y."/>
            <person name="Nakamura M."/>
            <person name="Meguro A."/>
            <person name="Negishi M."/>
            <person name="Ohta I."/>
            <person name="Ohta T."/>
            <person name="Okamoto M."/>
            <person name="Ono N."/>
            <person name="Saji S."/>
            <person name="Sakaguchi M."/>
            <person name="Sakai K."/>
            <person name="Shibata M."/>
            <person name="Shimokawa T."/>
            <person name="Song J."/>
            <person name="Takazaki Y."/>
            <person name="Terasawa K."/>
            <person name="Tsugane M."/>
            <person name="Tsuji K."/>
            <person name="Ueda S."/>
            <person name="Waki K."/>
            <person name="Yamagata H."/>
            <person name="Yamamoto M."/>
            <person name="Yamamoto S."/>
            <person name="Yamane H."/>
            <person name="Yoshiki S."/>
            <person name="Yoshihara R."/>
            <person name="Yukawa K."/>
            <person name="Zhong H."/>
            <person name="Yano M."/>
            <person name="Yuan Q."/>
            <person name="Ouyang S."/>
            <person name="Liu J."/>
            <person name="Jones K.M."/>
            <person name="Gansberger K."/>
            <person name="Moffat K."/>
            <person name="Hill J."/>
            <person name="Bera J."/>
            <person name="Fadrosh D."/>
            <person name="Jin S."/>
            <person name="Johri S."/>
            <person name="Kim M."/>
            <person name="Overton L."/>
            <person name="Reardon M."/>
            <person name="Tsitrin T."/>
            <person name="Vuong H."/>
            <person name="Weaver B."/>
            <person name="Ciecko A."/>
            <person name="Tallon L."/>
            <person name="Jackson J."/>
            <person name="Pai G."/>
            <person name="Aken S.V."/>
            <person name="Utterback T."/>
            <person name="Reidmuller S."/>
            <person name="Feldblyum T."/>
            <person name="Hsiao J."/>
            <person name="Zismann V."/>
            <person name="Iobst S."/>
            <person name="de Vazeille A.R."/>
            <person name="Buell C.R."/>
            <person name="Ying K."/>
            <person name="Li Y."/>
            <person name="Lu T."/>
            <person name="Huang Y."/>
            <person name="Zhao Q."/>
            <person name="Feng Q."/>
            <person name="Zhang L."/>
            <person name="Zhu J."/>
            <person name="Weng Q."/>
            <person name="Mu J."/>
            <person name="Lu Y."/>
            <person name="Fan D."/>
            <person name="Liu Y."/>
            <person name="Guan J."/>
            <person name="Zhang Y."/>
            <person name="Yu S."/>
            <person name="Liu X."/>
            <person name="Zhang Y."/>
            <person name="Hong G."/>
            <person name="Han B."/>
            <person name="Choisne N."/>
            <person name="Demange N."/>
            <person name="Orjeda G."/>
            <person name="Samain S."/>
            <person name="Cattolico L."/>
            <person name="Pelletier E."/>
            <person name="Couloux A."/>
            <person name="Segurens B."/>
            <person name="Wincker P."/>
            <person name="D'Hont A."/>
            <person name="Scarpelli C."/>
            <person name="Weissenbach J."/>
            <person name="Salanoubat M."/>
            <person name="Quetier F."/>
            <person name="Yu Y."/>
            <person name="Kim H.R."/>
            <person name="Rambo T."/>
            <person name="Currie J."/>
            <person name="Collura K."/>
            <person name="Luo M."/>
            <person name="Yang T."/>
            <person name="Ammiraju J.S.S."/>
            <person name="Engler F."/>
            <person name="Soderlund C."/>
            <person name="Wing R.A."/>
            <person name="Palmer L.E."/>
            <person name="de la Bastide M."/>
            <person name="Spiegel L."/>
            <person name="Nascimento L."/>
            <person name="Zutavern T."/>
            <person name="O'Shaughnessy A."/>
            <person name="Dike S."/>
            <person name="Dedhia N."/>
            <person name="Preston R."/>
            <person name="Balija V."/>
            <person name="McCombie W.R."/>
            <person name="Chow T."/>
            <person name="Chen H."/>
            <person name="Chung M."/>
            <person name="Chen C."/>
            <person name="Shaw J."/>
            <person name="Wu H."/>
            <person name="Hsiao K."/>
            <person name="Chao Y."/>
            <person name="Chu M."/>
            <person name="Cheng C."/>
            <person name="Hour A."/>
            <person name="Lee P."/>
            <person name="Lin S."/>
            <person name="Lin Y."/>
            <person name="Liou J."/>
            <person name="Liu S."/>
            <person name="Hsing Y."/>
            <person name="Raghuvanshi S."/>
            <person name="Mohanty A."/>
            <person name="Bharti A.K."/>
            <person name="Gaur A."/>
            <person name="Gupta V."/>
            <person name="Kumar D."/>
            <person name="Ravi V."/>
            <person name="Vij S."/>
            <person name="Kapur A."/>
            <person name="Khurana P."/>
            <person name="Khurana P."/>
            <person name="Khurana J.P."/>
            <person name="Tyagi A.K."/>
            <person name="Gaikwad K."/>
            <person name="Singh A."/>
            <person name="Dalal V."/>
            <person name="Srivastava S."/>
            <person name="Dixit A."/>
            <person name="Pal A.K."/>
            <person name="Ghazi I.A."/>
            <person name="Yadav M."/>
            <person name="Pandit A."/>
            <person name="Bhargava A."/>
            <person name="Sureshbabu K."/>
            <person name="Batra K."/>
            <person name="Sharma T.R."/>
            <person name="Mohapatra T."/>
            <person name="Singh N.K."/>
            <person name="Messing J."/>
            <person name="Nelson A.B."/>
            <person name="Fuks G."/>
            <person name="Kavchok S."/>
            <person name="Keizer G."/>
            <person name="Linton E."/>
            <person name="Llaca V."/>
            <person name="Song R."/>
            <person name="Tanyolac B."/>
            <person name="Young S."/>
            <person name="Ho-Il K."/>
            <person name="Hahn J.H."/>
            <person name="Sangsakoo G."/>
            <person name="Vanavichit A."/>
            <person name="de Mattos Luiz.A.T."/>
            <person name="Zimmer P.D."/>
            <person name="Malone G."/>
            <person name="Dellagostin O."/>
            <person name="de Oliveira A.C."/>
            <person name="Bevan M."/>
            <person name="Bancroft I."/>
            <person name="Minx P."/>
            <person name="Cordum H."/>
            <person name="Wilson R."/>
            <person name="Cheng Z."/>
            <person name="Jin W."/>
            <person name="Jiang J."/>
            <person name="Leong S.A."/>
            <person name="Iwama H."/>
            <person name="Gojobori T."/>
            <person name="Itoh T."/>
            <person name="Niimura Y."/>
            <person name="Fujii Y."/>
            <person name="Habara T."/>
            <person name="Sakai H."/>
            <person name="Sato Y."/>
            <person name="Wilson G."/>
            <person name="Kumar K."/>
            <person name="McCouch S."/>
            <person name="Juretic N."/>
            <person name="Hoen D."/>
            <person name="Wright S."/>
            <person name="Bruskiewich R."/>
            <person name="Bureau T."/>
            <person name="Miyao A."/>
            <person name="Hirochika H."/>
            <person name="Nishikawa T."/>
            <person name="Kadowaki K."/>
            <person name="Sugiura M."/>
            <person name="Burr B."/>
            <person name="Sasaki T."/>
        </authorList>
    </citation>
    <scope>NUCLEOTIDE SEQUENCE [LARGE SCALE GENOMIC DNA]</scope>
    <source>
        <strain evidence="3">cv. Nipponbare</strain>
    </source>
</reference>
<accession>Q69K88</accession>
<evidence type="ECO:0000256" key="1">
    <source>
        <dbReference type="SAM" id="MobiDB-lite"/>
    </source>
</evidence>
<proteinExistence type="predicted"/>
<feature type="compositionally biased region" description="Gly residues" evidence="1">
    <location>
        <begin position="1"/>
        <end position="14"/>
    </location>
</feature>
<evidence type="ECO:0000313" key="2">
    <source>
        <dbReference type="EMBL" id="BAD36616.1"/>
    </source>
</evidence>
<dbReference type="AlphaFoldDB" id="Q69K88"/>
<protein>
    <submittedName>
        <fullName evidence="2">Uncharacterized protein</fullName>
    </submittedName>
</protein>
<feature type="region of interest" description="Disordered" evidence="1">
    <location>
        <begin position="74"/>
        <end position="102"/>
    </location>
</feature>
<sequence>MGSRGGVNIGAGRGGRPDGDGTAWRAESEATVTRGDATTRGLERRRDGREGVLRRDVGGYGWQQRVARERRWNAAATAAQRQRQSEAMATVTARGGAGREDG</sequence>
<dbReference type="EMBL" id="AP005971">
    <property type="protein sequence ID" value="BAD36616.1"/>
    <property type="molecule type" value="Genomic_DNA"/>
</dbReference>
<evidence type="ECO:0000313" key="3">
    <source>
        <dbReference type="Proteomes" id="UP000000763"/>
    </source>
</evidence>
<gene>
    <name evidence="2" type="primary">OSJNBb0079K11.24</name>
</gene>
<organism evidence="2 3">
    <name type="scientific">Oryza sativa subsp. japonica</name>
    <name type="common">Rice</name>
    <dbReference type="NCBI Taxonomy" id="39947"/>
    <lineage>
        <taxon>Eukaryota</taxon>
        <taxon>Viridiplantae</taxon>
        <taxon>Streptophyta</taxon>
        <taxon>Embryophyta</taxon>
        <taxon>Tracheophyta</taxon>
        <taxon>Spermatophyta</taxon>
        <taxon>Magnoliopsida</taxon>
        <taxon>Liliopsida</taxon>
        <taxon>Poales</taxon>
        <taxon>Poaceae</taxon>
        <taxon>BOP clade</taxon>
        <taxon>Oryzoideae</taxon>
        <taxon>Oryzeae</taxon>
        <taxon>Oryzinae</taxon>
        <taxon>Oryza</taxon>
        <taxon>Oryza sativa</taxon>
    </lineage>
</organism>
<feature type="region of interest" description="Disordered" evidence="1">
    <location>
        <begin position="1"/>
        <end position="47"/>
    </location>
</feature>